<feature type="chain" id="PRO_5034781725" evidence="8">
    <location>
        <begin position="24"/>
        <end position="259"/>
    </location>
</feature>
<evidence type="ECO:0000256" key="6">
    <source>
        <dbReference type="ARBA" id="ARBA00023157"/>
    </source>
</evidence>
<keyword evidence="9" id="KW-1185">Reference proteome</keyword>
<feature type="signal peptide" evidence="8">
    <location>
        <begin position="1"/>
        <end position="23"/>
    </location>
</feature>
<evidence type="ECO:0000256" key="7">
    <source>
        <dbReference type="ARBA" id="ARBA00023180"/>
    </source>
</evidence>
<dbReference type="PANTHER" id="PTHR22906:SF21">
    <property type="entry name" value="SEMA DOMAIN-CONTAINING PROTEIN"/>
    <property type="match status" value="1"/>
</dbReference>
<keyword evidence="5" id="KW-0677">Repeat</keyword>
<dbReference type="RefSeq" id="XP_022081302.1">
    <property type="nucleotide sequence ID" value="XM_022225610.1"/>
</dbReference>
<evidence type="ECO:0000313" key="9">
    <source>
        <dbReference type="Proteomes" id="UP000694845"/>
    </source>
</evidence>
<dbReference type="FunFam" id="2.20.100.10:FF:000067">
    <property type="entry name" value="Hemicentin 1"/>
    <property type="match status" value="1"/>
</dbReference>
<reference evidence="10" key="1">
    <citation type="submission" date="2025-08" db="UniProtKB">
        <authorList>
            <consortium name="RefSeq"/>
        </authorList>
    </citation>
    <scope>IDENTIFICATION</scope>
</reference>
<dbReference type="SUPFAM" id="SSF82895">
    <property type="entry name" value="TSP-1 type 1 repeat"/>
    <property type="match status" value="3"/>
</dbReference>
<name>A0A8B7XMB3_ACAPL</name>
<evidence type="ECO:0000256" key="3">
    <source>
        <dbReference type="ARBA" id="ARBA00022536"/>
    </source>
</evidence>
<dbReference type="Gene3D" id="2.20.100.10">
    <property type="entry name" value="Thrombospondin type-1 (TSP1) repeat"/>
    <property type="match status" value="3"/>
</dbReference>
<evidence type="ECO:0000313" key="10">
    <source>
        <dbReference type="RefSeq" id="XP_022081302.1"/>
    </source>
</evidence>
<dbReference type="InterPro" id="IPR000884">
    <property type="entry name" value="TSP1_rpt"/>
</dbReference>
<evidence type="ECO:0000256" key="2">
    <source>
        <dbReference type="ARBA" id="ARBA00022525"/>
    </source>
</evidence>
<dbReference type="AlphaFoldDB" id="A0A8B7XMB3"/>
<dbReference type="GeneID" id="110974174"/>
<comment type="subcellular location">
    <subcellularLocation>
        <location evidence="1">Secreted</location>
    </subcellularLocation>
</comment>
<keyword evidence="3" id="KW-0245">EGF-like domain</keyword>
<dbReference type="Pfam" id="PF00090">
    <property type="entry name" value="TSP_1"/>
    <property type="match status" value="3"/>
</dbReference>
<proteinExistence type="predicted"/>
<sequence>MDFMRGRFLRLPVTLLTVMVVAAAPGNFVSAAPLSTQTEYTIAVATNGSETETGVEGGGLPCNDTACQGELSAGDTGLPCNNTACQAVNGSWSEWGEWQNCSASCGTGNMTRYRTCNNPAPLYGGTPCNGTSEESYPCDTNISCPSVDGGWSEWSDWSACSVTCGGGGRTSRSRICNNPVPMHGGLDCVGDGDEIRPCPSPICPAPQSHWNQWGAWGECQANQNCSPSYQIRQRQCPGNDCPGVSVQLRLCTINTTGCP</sequence>
<keyword evidence="6" id="KW-1015">Disulfide bond</keyword>
<dbReference type="PRINTS" id="PR01705">
    <property type="entry name" value="TSP1REPEAT"/>
</dbReference>
<dbReference type="InterPro" id="IPR036383">
    <property type="entry name" value="TSP1_rpt_sf"/>
</dbReference>
<organism evidence="9 10">
    <name type="scientific">Acanthaster planci</name>
    <name type="common">Crown-of-thorns starfish</name>
    <dbReference type="NCBI Taxonomy" id="133434"/>
    <lineage>
        <taxon>Eukaryota</taxon>
        <taxon>Metazoa</taxon>
        <taxon>Echinodermata</taxon>
        <taxon>Eleutherozoa</taxon>
        <taxon>Asterozoa</taxon>
        <taxon>Asteroidea</taxon>
        <taxon>Valvatacea</taxon>
        <taxon>Valvatida</taxon>
        <taxon>Acanthasteridae</taxon>
        <taxon>Acanthaster</taxon>
    </lineage>
</organism>
<dbReference type="PROSITE" id="PS50092">
    <property type="entry name" value="TSP1"/>
    <property type="match status" value="3"/>
</dbReference>
<evidence type="ECO:0000256" key="5">
    <source>
        <dbReference type="ARBA" id="ARBA00022737"/>
    </source>
</evidence>
<evidence type="ECO:0000256" key="4">
    <source>
        <dbReference type="ARBA" id="ARBA00022729"/>
    </source>
</evidence>
<keyword evidence="4 8" id="KW-0732">Signal</keyword>
<dbReference type="GO" id="GO:0005576">
    <property type="term" value="C:extracellular region"/>
    <property type="evidence" value="ECO:0007669"/>
    <property type="project" value="UniProtKB-SubCell"/>
</dbReference>
<dbReference type="OrthoDB" id="6273859at2759"/>
<dbReference type="KEGG" id="aplc:110974174"/>
<evidence type="ECO:0000256" key="8">
    <source>
        <dbReference type="SAM" id="SignalP"/>
    </source>
</evidence>
<dbReference type="Proteomes" id="UP000694845">
    <property type="component" value="Unplaced"/>
</dbReference>
<keyword evidence="7" id="KW-0325">Glycoprotein</keyword>
<dbReference type="PANTHER" id="PTHR22906">
    <property type="entry name" value="PROPERDIN"/>
    <property type="match status" value="1"/>
</dbReference>
<gene>
    <name evidence="10" type="primary">LOC110974174</name>
</gene>
<protein>
    <submittedName>
        <fullName evidence="10">Coadhesin-like</fullName>
    </submittedName>
</protein>
<accession>A0A8B7XMB3</accession>
<dbReference type="FunFam" id="2.20.100.10:FF:000007">
    <property type="entry name" value="Thrombospondin 1"/>
    <property type="match status" value="1"/>
</dbReference>
<dbReference type="InterPro" id="IPR052065">
    <property type="entry name" value="Compl_asym_regulator"/>
</dbReference>
<dbReference type="OMA" id="RTRCSTH"/>
<evidence type="ECO:0000256" key="1">
    <source>
        <dbReference type="ARBA" id="ARBA00004613"/>
    </source>
</evidence>
<keyword evidence="2" id="KW-0964">Secreted</keyword>
<dbReference type="SMART" id="SM00209">
    <property type="entry name" value="TSP1"/>
    <property type="match status" value="3"/>
</dbReference>